<name>A0A2X3XHW9_STRSA</name>
<protein>
    <submittedName>
        <fullName evidence="1">Uncharacterized protein</fullName>
    </submittedName>
</protein>
<organism evidence="1 2">
    <name type="scientific">Streptococcus sanguinis</name>
    <dbReference type="NCBI Taxonomy" id="1305"/>
    <lineage>
        <taxon>Bacteria</taxon>
        <taxon>Bacillati</taxon>
        <taxon>Bacillota</taxon>
        <taxon>Bacilli</taxon>
        <taxon>Lactobacillales</taxon>
        <taxon>Streptococcaceae</taxon>
        <taxon>Streptococcus</taxon>
    </lineage>
</organism>
<gene>
    <name evidence="1" type="ORF">NCTC11085_00794</name>
</gene>
<evidence type="ECO:0000313" key="2">
    <source>
        <dbReference type="Proteomes" id="UP000249623"/>
    </source>
</evidence>
<sequence length="30" mass="3346">MENNNPILPIGSVVINQSRLIHTMLVTILD</sequence>
<reference evidence="1 2" key="1">
    <citation type="submission" date="2018-06" db="EMBL/GenBank/DDBJ databases">
        <authorList>
            <consortium name="Pathogen Informatics"/>
            <person name="Doyle S."/>
        </authorList>
    </citation>
    <scope>NUCLEOTIDE SEQUENCE [LARGE SCALE GENOMIC DNA]</scope>
    <source>
        <strain evidence="1 2">NCTC11085</strain>
    </source>
</reference>
<evidence type="ECO:0000313" key="1">
    <source>
        <dbReference type="EMBL" id="SQF34342.1"/>
    </source>
</evidence>
<accession>A0A2X3XHW9</accession>
<proteinExistence type="predicted"/>
<dbReference type="AlphaFoldDB" id="A0A2X3XHW9"/>
<dbReference type="Proteomes" id="UP000249623">
    <property type="component" value="Chromosome 1"/>
</dbReference>
<dbReference type="EMBL" id="LS483346">
    <property type="protein sequence ID" value="SQF34342.1"/>
    <property type="molecule type" value="Genomic_DNA"/>
</dbReference>